<dbReference type="SUPFAM" id="SSF53474">
    <property type="entry name" value="alpha/beta-Hydrolases"/>
    <property type="match status" value="1"/>
</dbReference>
<evidence type="ECO:0000313" key="3">
    <source>
        <dbReference type="Proteomes" id="UP000518300"/>
    </source>
</evidence>
<dbReference type="Proteomes" id="UP000518300">
    <property type="component" value="Unassembled WGS sequence"/>
</dbReference>
<keyword evidence="3" id="KW-1185">Reference proteome</keyword>
<dbReference type="Gene3D" id="3.40.50.1820">
    <property type="entry name" value="alpha/beta hydrolase"/>
    <property type="match status" value="1"/>
</dbReference>
<keyword evidence="2" id="KW-0378">Hydrolase</keyword>
<comment type="caution">
    <text evidence="2">The sequence shown here is derived from an EMBL/GenBank/DDBJ whole genome shotgun (WGS) entry which is preliminary data.</text>
</comment>
<dbReference type="PRINTS" id="PR00111">
    <property type="entry name" value="ABHYDROLASE"/>
</dbReference>
<accession>A0A848LTY5</accession>
<gene>
    <name evidence="2" type="ORF">HG543_40725</name>
</gene>
<protein>
    <submittedName>
        <fullName evidence="2">Alpha/beta hydrolase</fullName>
    </submittedName>
</protein>
<reference evidence="2 3" key="1">
    <citation type="submission" date="2020-04" db="EMBL/GenBank/DDBJ databases">
        <title>Draft genome of Pyxidicoccus fallax type strain.</title>
        <authorList>
            <person name="Whitworth D.E."/>
        </authorList>
    </citation>
    <scope>NUCLEOTIDE SEQUENCE [LARGE SCALE GENOMIC DNA]</scope>
    <source>
        <strain evidence="2 3">DSM 14698</strain>
    </source>
</reference>
<name>A0A848LTY5_9BACT</name>
<dbReference type="InterPro" id="IPR029058">
    <property type="entry name" value="AB_hydrolase_fold"/>
</dbReference>
<organism evidence="2 3">
    <name type="scientific">Pyxidicoccus fallax</name>
    <dbReference type="NCBI Taxonomy" id="394095"/>
    <lineage>
        <taxon>Bacteria</taxon>
        <taxon>Pseudomonadati</taxon>
        <taxon>Myxococcota</taxon>
        <taxon>Myxococcia</taxon>
        <taxon>Myxococcales</taxon>
        <taxon>Cystobacterineae</taxon>
        <taxon>Myxococcaceae</taxon>
        <taxon>Pyxidicoccus</taxon>
    </lineage>
</organism>
<dbReference type="Pfam" id="PF12697">
    <property type="entry name" value="Abhydrolase_6"/>
    <property type="match status" value="1"/>
</dbReference>
<proteinExistence type="predicted"/>
<evidence type="ECO:0000259" key="1">
    <source>
        <dbReference type="Pfam" id="PF12697"/>
    </source>
</evidence>
<evidence type="ECO:0000313" key="2">
    <source>
        <dbReference type="EMBL" id="NMO21131.1"/>
    </source>
</evidence>
<sequence>MGLLAHTSLRLAERAGSRRGLEALGGMPIGALRSTWHRVNDLRIHTRVSAQPVPGRAWSVVLLHGLVASSMYMVPTAMGLAPYFRVYAPDLPGFGRSEKPRRPLDVAGLADSLAAWMDEAELERPALVANSSGCQFAVDFASRYPERCGPLVLLGPSLDTRHRGTPAQMVRRLMDGVREPASLGVILAQDYRTFGVLRALRAVRTARQDVPTDKLPHIRTPVLVARGEKDRVVPRAQAEALVKSLPQGRLEEVPGAGHTLNFNSPEAVVKLIRRYLYELEARGEAQP</sequence>
<dbReference type="AlphaFoldDB" id="A0A848LTY5"/>
<dbReference type="GO" id="GO:0016787">
    <property type="term" value="F:hydrolase activity"/>
    <property type="evidence" value="ECO:0007669"/>
    <property type="project" value="UniProtKB-KW"/>
</dbReference>
<dbReference type="InterPro" id="IPR000073">
    <property type="entry name" value="AB_hydrolase_1"/>
</dbReference>
<feature type="domain" description="AB hydrolase-1" evidence="1">
    <location>
        <begin position="60"/>
        <end position="270"/>
    </location>
</feature>
<dbReference type="EMBL" id="JABBJJ010000298">
    <property type="protein sequence ID" value="NMO21131.1"/>
    <property type="molecule type" value="Genomic_DNA"/>
</dbReference>
<dbReference type="PANTHER" id="PTHR43689:SF8">
    <property type="entry name" value="ALPHA_BETA-HYDROLASES SUPERFAMILY PROTEIN"/>
    <property type="match status" value="1"/>
</dbReference>
<dbReference type="PANTHER" id="PTHR43689">
    <property type="entry name" value="HYDROLASE"/>
    <property type="match status" value="1"/>
</dbReference>